<dbReference type="FunFam" id="2.10.25.10:FF:000391">
    <property type="entry name" value="Weary, isoform C"/>
    <property type="match status" value="2"/>
</dbReference>
<evidence type="ECO:0000256" key="15">
    <source>
        <dbReference type="RuleBase" id="RU280815"/>
    </source>
</evidence>
<dbReference type="SMART" id="SM00181">
    <property type="entry name" value="EGF"/>
    <property type="match status" value="6"/>
</dbReference>
<comment type="caution">
    <text evidence="13">Lacks conserved residue(s) required for the propagation of feature annotation.</text>
</comment>
<evidence type="ECO:0000256" key="9">
    <source>
        <dbReference type="ARBA" id="ARBA00022989"/>
    </source>
</evidence>
<reference evidence="19" key="3">
    <citation type="submission" date="2015-06" db="UniProtKB">
        <authorList>
            <consortium name="EnsemblMetazoa"/>
        </authorList>
    </citation>
    <scope>IDENTIFICATION</scope>
</reference>
<dbReference type="CDD" id="cd00054">
    <property type="entry name" value="EGF_CA"/>
    <property type="match status" value="3"/>
</dbReference>
<feature type="disulfide bond" evidence="14">
    <location>
        <begin position="161"/>
        <end position="170"/>
    </location>
</feature>
<keyword evidence="20" id="KW-1185">Reference proteome</keyword>
<dbReference type="Pfam" id="PF00008">
    <property type="entry name" value="EGF"/>
    <property type="match status" value="2"/>
</dbReference>
<dbReference type="InterPro" id="IPR000152">
    <property type="entry name" value="EGF-type_Asp/Asn_hydroxyl_site"/>
</dbReference>
<feature type="domain" description="DSL" evidence="17">
    <location>
        <begin position="159"/>
        <end position="204"/>
    </location>
</feature>
<evidence type="ECO:0000313" key="19">
    <source>
        <dbReference type="EnsemblMetazoa" id="CapteP181870"/>
    </source>
</evidence>
<dbReference type="EMBL" id="KB299137">
    <property type="protein sequence ID" value="ELU08382.1"/>
    <property type="molecule type" value="Genomic_DNA"/>
</dbReference>
<keyword evidence="4 13" id="KW-0245">EGF-like domain</keyword>
<dbReference type="AlphaFoldDB" id="R7UWS1"/>
<accession>R7UWS1</accession>
<evidence type="ECO:0000256" key="1">
    <source>
        <dbReference type="ARBA" id="ARBA00004251"/>
    </source>
</evidence>
<feature type="domain" description="EGF-like" evidence="16">
    <location>
        <begin position="318"/>
        <end position="351"/>
    </location>
</feature>
<evidence type="ECO:0000259" key="17">
    <source>
        <dbReference type="PROSITE" id="PS51051"/>
    </source>
</evidence>
<dbReference type="SMART" id="SM00179">
    <property type="entry name" value="EGF_CA"/>
    <property type="match status" value="3"/>
</dbReference>
<keyword evidence="5 15" id="KW-0812">Transmembrane</keyword>
<evidence type="ECO:0000256" key="11">
    <source>
        <dbReference type="ARBA" id="ARBA00023157"/>
    </source>
</evidence>
<feature type="domain" description="EGF-like" evidence="16">
    <location>
        <begin position="393"/>
        <end position="429"/>
    </location>
</feature>
<evidence type="ECO:0000256" key="10">
    <source>
        <dbReference type="ARBA" id="ARBA00023136"/>
    </source>
</evidence>
<gene>
    <name evidence="18" type="ORF">CAPTEDRAFT_181870</name>
</gene>
<dbReference type="OrthoDB" id="5953235at2759"/>
<name>R7UWS1_CAPTE</name>
<dbReference type="InterPro" id="IPR018097">
    <property type="entry name" value="EGF_Ca-bd_CS"/>
</dbReference>
<dbReference type="InterPro" id="IPR001881">
    <property type="entry name" value="EGF-like_Ca-bd_dom"/>
</dbReference>
<keyword evidence="11 13" id="KW-1015">Disulfide bond</keyword>
<dbReference type="PROSITE" id="PS00010">
    <property type="entry name" value="ASX_HYDROXYL"/>
    <property type="match status" value="3"/>
</dbReference>
<dbReference type="PRINTS" id="PR00010">
    <property type="entry name" value="EGFBLOOD"/>
</dbReference>
<dbReference type="Proteomes" id="UP000014760">
    <property type="component" value="Unassembled WGS sequence"/>
</dbReference>
<evidence type="ECO:0000256" key="13">
    <source>
        <dbReference type="PROSITE-ProRule" id="PRU00076"/>
    </source>
</evidence>
<keyword evidence="6 15" id="KW-0732">Signal</keyword>
<feature type="disulfide bond" evidence="13">
    <location>
        <begin position="341"/>
        <end position="350"/>
    </location>
</feature>
<dbReference type="STRING" id="283909.R7UWS1"/>
<keyword evidence="7 15" id="KW-0677">Repeat</keyword>
<feature type="disulfide bond" evidence="14">
    <location>
        <begin position="174"/>
        <end position="186"/>
    </location>
</feature>
<dbReference type="Pfam" id="PF12661">
    <property type="entry name" value="hEGF"/>
    <property type="match status" value="2"/>
</dbReference>
<dbReference type="HOGENOM" id="CLU_584288_0_0_1"/>
<dbReference type="SMART" id="SM00051">
    <property type="entry name" value="DSL"/>
    <property type="match status" value="1"/>
</dbReference>
<dbReference type="PROSITE" id="PS50026">
    <property type="entry name" value="EGF_3"/>
    <property type="match status" value="4"/>
</dbReference>
<keyword evidence="9 15" id="KW-1133">Transmembrane helix</keyword>
<dbReference type="GO" id="GO:0007219">
    <property type="term" value="P:Notch signaling pathway"/>
    <property type="evidence" value="ECO:0007669"/>
    <property type="project" value="TreeGrafter"/>
</dbReference>
<evidence type="ECO:0000256" key="5">
    <source>
        <dbReference type="ARBA" id="ARBA00022692"/>
    </source>
</evidence>
<evidence type="ECO:0000256" key="3">
    <source>
        <dbReference type="ARBA" id="ARBA00022475"/>
    </source>
</evidence>
<dbReference type="OMA" id="PREGVNT"/>
<feature type="domain" description="EGF-like" evidence="16">
    <location>
        <begin position="247"/>
        <end position="283"/>
    </location>
</feature>
<dbReference type="Gene3D" id="2.10.25.10">
    <property type="entry name" value="Laminin"/>
    <property type="match status" value="5"/>
</dbReference>
<dbReference type="PANTHER" id="PTHR12916">
    <property type="entry name" value="CYTOCHROME C OXIDASE POLYPEPTIDE VIC-2"/>
    <property type="match status" value="1"/>
</dbReference>
<dbReference type="EMBL" id="AMQN01001088">
    <property type="status" value="NOT_ANNOTATED_CDS"/>
    <property type="molecule type" value="Genomic_DNA"/>
</dbReference>
<dbReference type="PROSITE" id="PS01187">
    <property type="entry name" value="EGF_CA"/>
    <property type="match status" value="1"/>
</dbReference>
<evidence type="ECO:0000256" key="14">
    <source>
        <dbReference type="PROSITE-ProRule" id="PRU00377"/>
    </source>
</evidence>
<protein>
    <recommendedName>
        <fullName evidence="15">Delta-like protein</fullName>
    </recommendedName>
</protein>
<dbReference type="PANTHER" id="PTHR12916:SF9">
    <property type="entry name" value="NEUROGENIC LOCUS NOTCH HOMOLOG PROTEIN 1-RELATED"/>
    <property type="match status" value="1"/>
</dbReference>
<dbReference type="InterPro" id="IPR001774">
    <property type="entry name" value="DSL"/>
</dbReference>
<dbReference type="InterPro" id="IPR000742">
    <property type="entry name" value="EGF"/>
</dbReference>
<dbReference type="EnsemblMetazoa" id="CapteT181870">
    <property type="protein sequence ID" value="CapteP181870"/>
    <property type="gene ID" value="CapteG181870"/>
</dbReference>
<evidence type="ECO:0000256" key="2">
    <source>
        <dbReference type="ARBA" id="ARBA00022473"/>
    </source>
</evidence>
<keyword evidence="10 15" id="KW-0472">Membrane</keyword>
<comment type="subcellular location">
    <subcellularLocation>
        <location evidence="1">Cell membrane</location>
        <topology evidence="1">Single-pass type I membrane protein</topology>
    </subcellularLocation>
    <subcellularLocation>
        <location evidence="15">Membrane</location>
        <topology evidence="15">Single-pass type I membrane protein</topology>
    </subcellularLocation>
</comment>
<dbReference type="Gene3D" id="2.10.25.140">
    <property type="match status" value="1"/>
</dbReference>
<dbReference type="Pfam" id="PF01414">
    <property type="entry name" value="DSL"/>
    <property type="match status" value="1"/>
</dbReference>
<evidence type="ECO:0000313" key="20">
    <source>
        <dbReference type="Proteomes" id="UP000014760"/>
    </source>
</evidence>
<keyword evidence="3" id="KW-1003">Cell membrane</keyword>
<sequence>MGSVVEGSAVFKLLLVKYDNRNEKDWGGSCCDQWCAGGCDHKFTFCFDEYNGNDNFRSCEHGRWTSREINNANVNTFRNSIGGVPNPITKYFTSWPGGLKFKTEVYDDDDFNSSDLVDRLFKLINLTPAKGAATSTWHTTDIVGTRSRKKTTLSIKYMAYCDKNYFGAKCDVHCKAMDSAEGHFRCDPDTGAKVCLSGWEDPKKSCTILKDNCAAVQCLNGGTCIDLYNSYICTCPSGFEGDHCELNLDDCASQPCQNGATCVDGEDSYICQCSPGYVGINCESHVCATPSDVCLNGGTCYGTGQCFCPPGFVGSTCDIHRCNVTVCLNGGTCNDDGTCTCPPAYLGALCGVNMNAWLEHACGTLVHCDNGGTCHIGKCYCSEDYTGKYCSSRIDDCVGNPCLNEGVCEDGVSSYTCRCQADYNGTHCEEELGPPVWEEQILKNVTDEVFDVPTMKEVTIMCVCWVGG</sequence>
<dbReference type="InterPro" id="IPR013032">
    <property type="entry name" value="EGF-like_CS"/>
</dbReference>
<evidence type="ECO:0000256" key="8">
    <source>
        <dbReference type="ARBA" id="ARBA00022837"/>
    </source>
</evidence>
<organism evidence="18">
    <name type="scientific">Capitella teleta</name>
    <name type="common">Polychaete worm</name>
    <dbReference type="NCBI Taxonomy" id="283909"/>
    <lineage>
        <taxon>Eukaryota</taxon>
        <taxon>Metazoa</taxon>
        <taxon>Spiralia</taxon>
        <taxon>Lophotrochozoa</taxon>
        <taxon>Annelida</taxon>
        <taxon>Polychaeta</taxon>
        <taxon>Sedentaria</taxon>
        <taxon>Scolecida</taxon>
        <taxon>Capitellidae</taxon>
        <taxon>Capitella</taxon>
    </lineage>
</organism>
<reference evidence="18 20" key="2">
    <citation type="journal article" date="2013" name="Nature">
        <title>Insights into bilaterian evolution from three spiralian genomes.</title>
        <authorList>
            <person name="Simakov O."/>
            <person name="Marletaz F."/>
            <person name="Cho S.J."/>
            <person name="Edsinger-Gonzales E."/>
            <person name="Havlak P."/>
            <person name="Hellsten U."/>
            <person name="Kuo D.H."/>
            <person name="Larsson T."/>
            <person name="Lv J."/>
            <person name="Arendt D."/>
            <person name="Savage R."/>
            <person name="Osoegawa K."/>
            <person name="de Jong P."/>
            <person name="Grimwood J."/>
            <person name="Chapman J.A."/>
            <person name="Shapiro H."/>
            <person name="Aerts A."/>
            <person name="Otillar R.P."/>
            <person name="Terry A.Y."/>
            <person name="Boore J.L."/>
            <person name="Grigoriev I.V."/>
            <person name="Lindberg D.R."/>
            <person name="Seaver E.C."/>
            <person name="Weisblat D.A."/>
            <person name="Putnam N.H."/>
            <person name="Rokhsar D.S."/>
        </authorList>
    </citation>
    <scope>NUCLEOTIDE SEQUENCE</scope>
    <source>
        <strain evidence="18 20">I ESC-2004</strain>
    </source>
</reference>
<dbReference type="GO" id="GO:0005509">
    <property type="term" value="F:calcium ion binding"/>
    <property type="evidence" value="ECO:0007669"/>
    <property type="project" value="InterPro"/>
</dbReference>
<reference evidence="20" key="1">
    <citation type="submission" date="2012-12" db="EMBL/GenBank/DDBJ databases">
        <authorList>
            <person name="Hellsten U."/>
            <person name="Grimwood J."/>
            <person name="Chapman J.A."/>
            <person name="Shapiro H."/>
            <person name="Aerts A."/>
            <person name="Otillar R.P."/>
            <person name="Terry A.Y."/>
            <person name="Boore J.L."/>
            <person name="Simakov O."/>
            <person name="Marletaz F."/>
            <person name="Cho S.-J."/>
            <person name="Edsinger-Gonzales E."/>
            <person name="Havlak P."/>
            <person name="Kuo D.-H."/>
            <person name="Larsson T."/>
            <person name="Lv J."/>
            <person name="Arendt D."/>
            <person name="Savage R."/>
            <person name="Osoegawa K."/>
            <person name="de Jong P."/>
            <person name="Lindberg D.R."/>
            <person name="Seaver E.C."/>
            <person name="Weisblat D.A."/>
            <person name="Putnam N.H."/>
            <person name="Grigoriev I.V."/>
            <person name="Rokhsar D.S."/>
        </authorList>
    </citation>
    <scope>NUCLEOTIDE SEQUENCE</scope>
    <source>
        <strain evidence="20">I ESC-2004</strain>
    </source>
</reference>
<evidence type="ECO:0000256" key="4">
    <source>
        <dbReference type="ARBA" id="ARBA00022536"/>
    </source>
</evidence>
<feature type="disulfide bond" evidence="13">
    <location>
        <begin position="273"/>
        <end position="282"/>
    </location>
</feature>
<feature type="disulfide bond" evidence="13">
    <location>
        <begin position="235"/>
        <end position="244"/>
    </location>
</feature>
<evidence type="ECO:0000256" key="7">
    <source>
        <dbReference type="ARBA" id="ARBA00022737"/>
    </source>
</evidence>
<feature type="disulfide bond" evidence="13">
    <location>
        <begin position="419"/>
        <end position="428"/>
    </location>
</feature>
<dbReference type="PROSITE" id="PS01186">
    <property type="entry name" value="EGF_2"/>
    <property type="match status" value="2"/>
</dbReference>
<dbReference type="GO" id="GO:0005886">
    <property type="term" value="C:plasma membrane"/>
    <property type="evidence" value="ECO:0007669"/>
    <property type="project" value="UniProtKB-SubCell"/>
</dbReference>
<dbReference type="FunFam" id="2.10.25.10:FF:000123">
    <property type="entry name" value="Crumbs homolog 1 (Drosophila)"/>
    <property type="match status" value="1"/>
</dbReference>
<proteinExistence type="predicted"/>
<evidence type="ECO:0000256" key="6">
    <source>
        <dbReference type="ARBA" id="ARBA00022729"/>
    </source>
</evidence>
<keyword evidence="2 15" id="KW-0217">Developmental protein</keyword>
<comment type="function">
    <text evidence="15">Putative Notch ligand involved in the mediation of Notch signaling.</text>
</comment>
<evidence type="ECO:0000256" key="12">
    <source>
        <dbReference type="ARBA" id="ARBA00023180"/>
    </source>
</evidence>
<evidence type="ECO:0000259" key="16">
    <source>
        <dbReference type="PROSITE" id="PS50026"/>
    </source>
</evidence>
<feature type="domain" description="EGF-like" evidence="16">
    <location>
        <begin position="209"/>
        <end position="245"/>
    </location>
</feature>
<dbReference type="PROSITE" id="PS51051">
    <property type="entry name" value="DSL"/>
    <property type="match status" value="1"/>
</dbReference>
<evidence type="ECO:0000313" key="18">
    <source>
        <dbReference type="EMBL" id="ELU08382.1"/>
    </source>
</evidence>
<dbReference type="SUPFAM" id="SSF57196">
    <property type="entry name" value="EGF/Laminin"/>
    <property type="match status" value="6"/>
</dbReference>
<dbReference type="PROSITE" id="PS00022">
    <property type="entry name" value="EGF_1"/>
    <property type="match status" value="4"/>
</dbReference>
<keyword evidence="12" id="KW-0325">Glycoprotein</keyword>
<keyword evidence="8" id="KW-0106">Calcium</keyword>
<dbReference type="GO" id="GO:0005112">
    <property type="term" value="F:Notch binding"/>
    <property type="evidence" value="ECO:0007669"/>
    <property type="project" value="TreeGrafter"/>
</dbReference>